<keyword evidence="6" id="KW-0131">Cell cycle</keyword>
<dbReference type="EMBL" id="JAFCMP010000046">
    <property type="protein sequence ID" value="KAG5189609.1"/>
    <property type="molecule type" value="Genomic_DNA"/>
</dbReference>
<dbReference type="InterPro" id="IPR024324">
    <property type="entry name" value="Condensin_cplx_su1_N"/>
</dbReference>
<protein>
    <submittedName>
        <fullName evidence="10">Non-SMC mitotic condensation complex subunit 1-domain-containing protein</fullName>
    </submittedName>
</protein>
<dbReference type="InterPro" id="IPR011989">
    <property type="entry name" value="ARM-like"/>
</dbReference>
<evidence type="ECO:0000256" key="3">
    <source>
        <dbReference type="ARBA" id="ARBA00022776"/>
    </source>
</evidence>
<feature type="region of interest" description="Disordered" evidence="7">
    <location>
        <begin position="1048"/>
        <end position="1109"/>
    </location>
</feature>
<feature type="region of interest" description="Disordered" evidence="7">
    <location>
        <begin position="109"/>
        <end position="139"/>
    </location>
</feature>
<feature type="region of interest" description="Disordered" evidence="7">
    <location>
        <begin position="570"/>
        <end position="661"/>
    </location>
</feature>
<dbReference type="InterPro" id="IPR032682">
    <property type="entry name" value="Cnd1_C"/>
</dbReference>
<dbReference type="GO" id="GO:0005634">
    <property type="term" value="C:nucleus"/>
    <property type="evidence" value="ECO:0007669"/>
    <property type="project" value="UniProtKB-SubCell"/>
</dbReference>
<comment type="caution">
    <text evidence="10">The sequence shown here is derived from an EMBL/GenBank/DDBJ whole genome shotgun (WGS) entry which is preliminary data.</text>
</comment>
<proteinExistence type="predicted"/>
<dbReference type="GO" id="GO:0010032">
    <property type="term" value="P:meiotic chromosome condensation"/>
    <property type="evidence" value="ECO:0007669"/>
    <property type="project" value="TreeGrafter"/>
</dbReference>
<evidence type="ECO:0000256" key="4">
    <source>
        <dbReference type="ARBA" id="ARBA00023067"/>
    </source>
</evidence>
<keyword evidence="3" id="KW-0498">Mitosis</keyword>
<dbReference type="Pfam" id="PF12922">
    <property type="entry name" value="Cnd1_N"/>
    <property type="match status" value="1"/>
</dbReference>
<dbReference type="Proteomes" id="UP000664859">
    <property type="component" value="Unassembled WGS sequence"/>
</dbReference>
<dbReference type="Gene3D" id="1.25.10.10">
    <property type="entry name" value="Leucine-rich Repeat Variant"/>
    <property type="match status" value="1"/>
</dbReference>
<dbReference type="GO" id="GO:0042393">
    <property type="term" value="F:histone binding"/>
    <property type="evidence" value="ECO:0007669"/>
    <property type="project" value="TreeGrafter"/>
</dbReference>
<sequence length="1619" mass="168280">MAGEQQSVEFVVPLELEDLELPRQDRYHVKPGSLFDPKDAQPAQLHAALDEVASDLADAGPEALSQCEGAFDTLYRFVRDFKELPDDAKARVIDMLRHLILDVLPSVGGAGSGAKKRGAGGNRRESDPQQAQQQQGQAPLHLRNSFKMAVFLLFSAAWRAESAYSSAKRNELLAPKQSKAAAAAAAGGAKKGARKTGKAAAAASYDWETAREAVLTTMATALSADLQRLWSLGVADQEFASLFTRLAFKALELPATLRSRAARAAVLELIAVPYASVSGLAIPVCAAALQAVTAYEHLPAPMAELCARLAAGGGSSSGGDEDSAVGGGGGGDTRLAAELLREIGRMSAVDAARNAAGLRNMVAFMTELCALLPGVAHAALPVLLPHLGSEPYALRSGVVTCVAAVAGAAMENDLRRRERALGGSAQLQGGGNEEEEEERARGRVVTMDARARDGLLDILEERAARDASGYTRAAALRAWTSLAERGALPLTRIPAAAALGADRLCDRAALVRRAAAQLLGALLERNPYGASLAPEFHRERAEVAEAALAEMAPAGPQLTPEETAALAELEERSAGNKKQQRRSRRRSSSSGSGAASNADDASEQEEEEGSDGGDGDAQDDELESSKLSADGSSGGSGDGGSNAEQPAAAGEEEEDEAAAARRRALQLELSFHASALAFGDAFASATPRLCELLSSRSAGDVTEALRLLARARRFGARGAADGARAGALALAWHAEPAVREEAARAFVEAFVECDDDALAAGGGGGTVEGGNDGEEEEESSAAAAAVRAGHNLVVLVAQSTAADLVSLEEVVGGLVRSGALPRGVFERLWAAAAARAQQGWARAAALRVLAMGVAADASLAPDAERLRELATVALGKATQDARDWVTVKAACTLLERCAPAPRGDRGAAAEACLRRITGFLQACLRRIAGFLQGAWCDDEGPNAEGDMDAWFAAAEAALGALFRHAPRPEAACAGVVRAAAAQTLCLDTGAAAASPLSLMRLCFIALCLDTGAAAVSPLSLARLCFIVGHAALRLLVYAEDLASRIKRARGDGSGGSGGGSGGGGAAKSKLKGAAAQQGDASDGDEGSGGGGEEEAEQTGGTSAEQDADDDRMFQDLVDREIVGRNLLGLFGPLLARIVANEDGAFGHPLLRESAVLALAKYMCVSAAACERYLPLLFTALAAAAPAAAARGAQLRSTIVVALGDLAFRFPNALEPWGARMYACLRDSAPRVRGDALLVLTHLILNDMVKVKGQVSEIALRLRDALPRLRDAAKLFFTELSKRGDNPIYNLLPDIVSRLSQEPDLPPGGFREIMGFLLSFIKKDRQAEGLLDKLCARVAAAADAPQQRRDLAYCLAQLQQPRDLAYCLAQLQQLRELAYCLAQLQQRRDLVYCLAQLRRRDLAYCLVQLQVTEKGVKRLAESIATYKDAFGGAEDALGDAEVYGHFQALAARAKKFAKPELRAAVEEWEAAMAQLHAGGADNEGAATRATKAAPRSRKAAAAAAARSSAAALDMEAVEAPKPKAAPGKRAPPRKAGGGGATAAAAKGKKSAAATKKKKKEWSSSSEEDGDAAALSDSDGGGAGGGGGDVANKENVMSPPRAKGKGGGRLRRGGRALAENA</sequence>
<evidence type="ECO:0000313" key="10">
    <source>
        <dbReference type="EMBL" id="KAG5189609.1"/>
    </source>
</evidence>
<dbReference type="InterPro" id="IPR026971">
    <property type="entry name" value="CND1/NCAPD3"/>
</dbReference>
<evidence type="ECO:0000256" key="5">
    <source>
        <dbReference type="ARBA" id="ARBA00023242"/>
    </source>
</evidence>
<keyword evidence="2" id="KW-0132">Cell division</keyword>
<feature type="domain" description="Condensin complex subunit 1 C-terminal" evidence="8">
    <location>
        <begin position="1194"/>
        <end position="1354"/>
    </location>
</feature>
<evidence type="ECO:0000313" key="11">
    <source>
        <dbReference type="Proteomes" id="UP000664859"/>
    </source>
</evidence>
<feature type="compositionally biased region" description="Gly residues" evidence="7">
    <location>
        <begin position="1051"/>
        <end position="1065"/>
    </location>
</feature>
<evidence type="ECO:0000256" key="2">
    <source>
        <dbReference type="ARBA" id="ARBA00022618"/>
    </source>
</evidence>
<feature type="compositionally biased region" description="Basic residues" evidence="7">
    <location>
        <begin position="1600"/>
        <end position="1612"/>
    </location>
</feature>
<dbReference type="SUPFAM" id="SSF48371">
    <property type="entry name" value="ARM repeat"/>
    <property type="match status" value="1"/>
</dbReference>
<dbReference type="GO" id="GO:0000796">
    <property type="term" value="C:condensin complex"/>
    <property type="evidence" value="ECO:0007669"/>
    <property type="project" value="TreeGrafter"/>
</dbReference>
<evidence type="ECO:0000256" key="1">
    <source>
        <dbReference type="ARBA" id="ARBA00004123"/>
    </source>
</evidence>
<dbReference type="Pfam" id="PF12717">
    <property type="entry name" value="Cnd1"/>
    <property type="match status" value="1"/>
</dbReference>
<feature type="compositionally biased region" description="Acidic residues" evidence="7">
    <location>
        <begin position="1081"/>
        <end position="1096"/>
    </location>
</feature>
<dbReference type="OrthoDB" id="436262at2759"/>
<feature type="compositionally biased region" description="Basic residues" evidence="7">
    <location>
        <begin position="578"/>
        <end position="587"/>
    </location>
</feature>
<evidence type="ECO:0000256" key="7">
    <source>
        <dbReference type="SAM" id="MobiDB-lite"/>
    </source>
</evidence>
<feature type="compositionally biased region" description="Acidic residues" evidence="7">
    <location>
        <begin position="600"/>
        <end position="622"/>
    </location>
</feature>
<evidence type="ECO:0000259" key="8">
    <source>
        <dbReference type="Pfam" id="PF12717"/>
    </source>
</evidence>
<keyword evidence="5" id="KW-0539">Nucleus</keyword>
<reference evidence="10" key="1">
    <citation type="submission" date="2021-02" db="EMBL/GenBank/DDBJ databases">
        <title>First Annotated Genome of the Yellow-green Alga Tribonema minus.</title>
        <authorList>
            <person name="Mahan K.M."/>
        </authorList>
    </citation>
    <scope>NUCLEOTIDE SEQUENCE</scope>
    <source>
        <strain evidence="10">UTEX B ZZ1240</strain>
    </source>
</reference>
<feature type="compositionally biased region" description="Gly residues" evidence="7">
    <location>
        <begin position="1577"/>
        <end position="1587"/>
    </location>
</feature>
<evidence type="ECO:0000256" key="6">
    <source>
        <dbReference type="ARBA" id="ARBA00023306"/>
    </source>
</evidence>
<feature type="region of interest" description="Disordered" evidence="7">
    <location>
        <begin position="422"/>
        <end position="442"/>
    </location>
</feature>
<feature type="compositionally biased region" description="Low complexity" evidence="7">
    <location>
        <begin position="129"/>
        <end position="138"/>
    </location>
</feature>
<dbReference type="GO" id="GO:0007076">
    <property type="term" value="P:mitotic chromosome condensation"/>
    <property type="evidence" value="ECO:0007669"/>
    <property type="project" value="InterPro"/>
</dbReference>
<comment type="subcellular location">
    <subcellularLocation>
        <location evidence="1">Nucleus</location>
    </subcellularLocation>
</comment>
<feature type="compositionally biased region" description="Low complexity" evidence="7">
    <location>
        <begin position="1071"/>
        <end position="1080"/>
    </location>
</feature>
<keyword evidence="4" id="KW-0226">DNA condensation</keyword>
<feature type="region of interest" description="Disordered" evidence="7">
    <location>
        <begin position="1478"/>
        <end position="1619"/>
    </location>
</feature>
<dbReference type="PANTHER" id="PTHR14222">
    <property type="entry name" value="CONDENSIN"/>
    <property type="match status" value="1"/>
</dbReference>
<feature type="compositionally biased region" description="Low complexity" evidence="7">
    <location>
        <begin position="1484"/>
        <end position="1527"/>
    </location>
</feature>
<organism evidence="10 11">
    <name type="scientific">Tribonema minus</name>
    <dbReference type="NCBI Taxonomy" id="303371"/>
    <lineage>
        <taxon>Eukaryota</taxon>
        <taxon>Sar</taxon>
        <taxon>Stramenopiles</taxon>
        <taxon>Ochrophyta</taxon>
        <taxon>PX clade</taxon>
        <taxon>Xanthophyceae</taxon>
        <taxon>Tribonematales</taxon>
        <taxon>Tribonemataceae</taxon>
        <taxon>Tribonema</taxon>
    </lineage>
</organism>
<evidence type="ECO:0000259" key="9">
    <source>
        <dbReference type="Pfam" id="PF12922"/>
    </source>
</evidence>
<feature type="compositionally biased region" description="Basic residues" evidence="7">
    <location>
        <begin position="1545"/>
        <end position="1558"/>
    </location>
</feature>
<dbReference type="GO" id="GO:0000779">
    <property type="term" value="C:condensed chromosome, centromeric region"/>
    <property type="evidence" value="ECO:0007669"/>
    <property type="project" value="TreeGrafter"/>
</dbReference>
<keyword evidence="11" id="KW-1185">Reference proteome</keyword>
<dbReference type="InterPro" id="IPR016024">
    <property type="entry name" value="ARM-type_fold"/>
</dbReference>
<dbReference type="GO" id="GO:0051301">
    <property type="term" value="P:cell division"/>
    <property type="evidence" value="ECO:0007669"/>
    <property type="project" value="UniProtKB-KW"/>
</dbReference>
<name>A0A836CLB4_9STRA</name>
<dbReference type="PANTHER" id="PTHR14222:SF2">
    <property type="entry name" value="CONDENSIN COMPLEX SUBUNIT 1"/>
    <property type="match status" value="1"/>
</dbReference>
<accession>A0A836CLB4</accession>
<feature type="domain" description="Condensin complex subunit 1 N-terminal" evidence="9">
    <location>
        <begin position="137"/>
        <end position="272"/>
    </location>
</feature>
<gene>
    <name evidence="10" type="ORF">JKP88DRAFT_347600</name>
</gene>